<dbReference type="InterPro" id="IPR021289">
    <property type="entry name" value="UvsY"/>
</dbReference>
<dbReference type="SMR" id="A0A0B7MS26"/>
<reference evidence="1 2" key="1">
    <citation type="submission" date="2012-08" db="EMBL/GenBank/DDBJ databases">
        <title>Selection and characterization of a candidate therapeutic bacteriophage that lyses the German Escherichia coli O104:H4 outbreak strain.</title>
        <authorList>
            <person name="Merabishvilli M."/>
            <person name="De Vos D."/>
            <person name="Verbeken G."/>
            <person name="Kropinski A."/>
            <person name="Vandenheuvel D."/>
            <person name="Lavigne R."/>
            <person name="Wattiau P."/>
            <person name="Mast J."/>
            <person name="Ragimbeau C."/>
            <person name="Mossong J."/>
            <person name="Scheres J."/>
            <person name="Chanishvili N."/>
            <person name="Vaneechoutte M."/>
            <person name="Pirnay J.P."/>
        </authorList>
    </citation>
    <scope>NUCLEOTIDE SEQUENCE [LARGE SCALE GENOMIC DNA]</scope>
</reference>
<evidence type="ECO:0000313" key="1">
    <source>
        <dbReference type="EMBL" id="CEO90781.1"/>
    </source>
</evidence>
<accession>A0A0B7MS26</accession>
<protein>
    <submittedName>
        <fullName evidence="1">Putative recombination protein UvsY</fullName>
    </submittedName>
</protein>
<evidence type="ECO:0000313" key="2">
    <source>
        <dbReference type="Proteomes" id="UP000203896"/>
    </source>
</evidence>
<name>A0A0B7MS26_9CAUD</name>
<keyword evidence="2" id="KW-1185">Reference proteome</keyword>
<dbReference type="EMBL" id="HE978309">
    <property type="protein sequence ID" value="CEO90781.1"/>
    <property type="molecule type" value="Genomic_DNA"/>
</dbReference>
<dbReference type="Proteomes" id="UP000203896">
    <property type="component" value="Segment"/>
</dbReference>
<dbReference type="Pfam" id="PF11056">
    <property type="entry name" value="UvsY"/>
    <property type="match status" value="1"/>
</dbReference>
<dbReference type="KEGG" id="vg:23301214"/>
<dbReference type="GeneID" id="23301214"/>
<dbReference type="RefSeq" id="YP_009118861.1">
    <property type="nucleotide sequence ID" value="NC_025425.1"/>
</dbReference>
<dbReference type="OrthoDB" id="16211at10239"/>
<organism evidence="1 2">
    <name type="scientific">Enterobacteria phage GEC-3S</name>
    <dbReference type="NCBI Taxonomy" id="1222338"/>
    <lineage>
        <taxon>Viruses</taxon>
        <taxon>Duplodnaviria</taxon>
        <taxon>Heunggongvirae</taxon>
        <taxon>Uroviricota</taxon>
        <taxon>Caudoviricetes</taxon>
        <taxon>Pantevenvirales</taxon>
        <taxon>Straboviridae</taxon>
        <taxon>Krischvirus</taxon>
        <taxon>Krischvirus gec3s</taxon>
    </lineage>
</organism>
<sequence>MDLNDLKEQLEADMKIDATKLQWEALNNPVVYSKWLRIYSEAKRETIALEAKKKKAMKNRLDFYTNRSDDWCRAEYEKSELKVVMAADDEILPLDTKIAYYQMVMDFAGRALDIVKSRGFAIKNAIELRMLESGR</sequence>
<gene>
    <name evidence="1" type="primary">uvsY</name>
    <name evidence="1" type="ORF">BN201_0178</name>
</gene>
<proteinExistence type="predicted"/>